<dbReference type="Proteomes" id="UP000484988">
    <property type="component" value="Unassembled WGS sequence"/>
</dbReference>
<reference evidence="1 2" key="1">
    <citation type="submission" date="2020-02" db="EMBL/GenBank/DDBJ databases">
        <title>Whole Genome Shotgun Sequence of Streptomyces sp. strain CWH03.</title>
        <authorList>
            <person name="Dohra H."/>
            <person name="Kodani S."/>
            <person name="Yamamura H."/>
        </authorList>
    </citation>
    <scope>NUCLEOTIDE SEQUENCE [LARGE SCALE GENOMIC DNA]</scope>
    <source>
        <strain evidence="1 2">CWH03</strain>
    </source>
</reference>
<keyword evidence="2" id="KW-1185">Reference proteome</keyword>
<gene>
    <name evidence="1" type="ORF">SCWH03_51770</name>
</gene>
<name>A0A6A0B3I8_9ACTN</name>
<dbReference type="EMBL" id="BLLG01000021">
    <property type="protein sequence ID" value="GFH38914.1"/>
    <property type="molecule type" value="Genomic_DNA"/>
</dbReference>
<sequence length="57" mass="6464">MERPRLPQTETSECRARAEDFLGLGDTDVDEPRAVAWALLAVAGELASIRRLLERRR</sequence>
<dbReference type="RefSeq" id="WP_173266588.1">
    <property type="nucleotide sequence ID" value="NZ_BLLG01000021.1"/>
</dbReference>
<protein>
    <submittedName>
        <fullName evidence="1">Uncharacterized protein</fullName>
    </submittedName>
</protein>
<proteinExistence type="predicted"/>
<dbReference type="AlphaFoldDB" id="A0A6A0B3I8"/>
<comment type="caution">
    <text evidence="1">The sequence shown here is derived from an EMBL/GenBank/DDBJ whole genome shotgun (WGS) entry which is preliminary data.</text>
</comment>
<accession>A0A6A0B3I8</accession>
<organism evidence="1 2">
    <name type="scientific">Streptomyces pacificus</name>
    <dbReference type="NCBI Taxonomy" id="2705029"/>
    <lineage>
        <taxon>Bacteria</taxon>
        <taxon>Bacillati</taxon>
        <taxon>Actinomycetota</taxon>
        <taxon>Actinomycetes</taxon>
        <taxon>Kitasatosporales</taxon>
        <taxon>Streptomycetaceae</taxon>
        <taxon>Streptomyces</taxon>
    </lineage>
</organism>
<evidence type="ECO:0000313" key="2">
    <source>
        <dbReference type="Proteomes" id="UP000484988"/>
    </source>
</evidence>
<evidence type="ECO:0000313" key="1">
    <source>
        <dbReference type="EMBL" id="GFH38914.1"/>
    </source>
</evidence>